<protein>
    <submittedName>
        <fullName evidence="2">GNAT family acetyltransferase</fullName>
    </submittedName>
</protein>
<comment type="caution">
    <text evidence="2">The sequence shown here is derived from an EMBL/GenBank/DDBJ whole genome shotgun (WGS) entry which is preliminary data.</text>
</comment>
<dbReference type="EMBL" id="LJYG01000041">
    <property type="protein sequence ID" value="KRQ15647.1"/>
    <property type="molecule type" value="Genomic_DNA"/>
</dbReference>
<sequence>MSLERVADQLPTGFAELEADAIADGHQHKTRLAAELTETPAIFHAIYACYLDNRLAGIGAMTDEPALAGQPKWRMRRFYGHREFRRRTIAQAIASALLQNASGSVSTVTVHAGNQTAARFWEAIGFRRVAGLAWSHERTMPDATNARRT</sequence>
<keyword evidence="3" id="KW-1185">Reference proteome</keyword>
<evidence type="ECO:0000313" key="2">
    <source>
        <dbReference type="EMBL" id="KRQ15647.1"/>
    </source>
</evidence>
<dbReference type="OrthoDB" id="9815041at2"/>
<proteinExistence type="predicted"/>
<gene>
    <name evidence="2" type="ORF">AOQ71_08665</name>
</gene>
<accession>A0A0R3E8Z7</accession>
<organism evidence="2 3">
    <name type="scientific">Bradyrhizobium manausense</name>
    <dbReference type="NCBI Taxonomy" id="989370"/>
    <lineage>
        <taxon>Bacteria</taxon>
        <taxon>Pseudomonadati</taxon>
        <taxon>Pseudomonadota</taxon>
        <taxon>Alphaproteobacteria</taxon>
        <taxon>Hyphomicrobiales</taxon>
        <taxon>Nitrobacteraceae</taxon>
        <taxon>Bradyrhizobium</taxon>
    </lineage>
</organism>
<dbReference type="PROSITE" id="PS51186">
    <property type="entry name" value="GNAT"/>
    <property type="match status" value="1"/>
</dbReference>
<dbReference type="Gene3D" id="3.40.630.30">
    <property type="match status" value="1"/>
</dbReference>
<dbReference type="AlphaFoldDB" id="A0A0R3E8Z7"/>
<dbReference type="Proteomes" id="UP000051936">
    <property type="component" value="Unassembled WGS sequence"/>
</dbReference>
<dbReference type="InterPro" id="IPR016181">
    <property type="entry name" value="Acyl_CoA_acyltransferase"/>
</dbReference>
<dbReference type="InterPro" id="IPR000182">
    <property type="entry name" value="GNAT_dom"/>
</dbReference>
<dbReference type="SUPFAM" id="SSF55729">
    <property type="entry name" value="Acyl-CoA N-acyltransferases (Nat)"/>
    <property type="match status" value="1"/>
</dbReference>
<evidence type="ECO:0000259" key="1">
    <source>
        <dbReference type="PROSITE" id="PS51186"/>
    </source>
</evidence>
<evidence type="ECO:0000313" key="3">
    <source>
        <dbReference type="Proteomes" id="UP000051936"/>
    </source>
</evidence>
<feature type="domain" description="N-acetyltransferase" evidence="1">
    <location>
        <begin position="1"/>
        <end position="149"/>
    </location>
</feature>
<dbReference type="GO" id="GO:0016747">
    <property type="term" value="F:acyltransferase activity, transferring groups other than amino-acyl groups"/>
    <property type="evidence" value="ECO:0007669"/>
    <property type="project" value="InterPro"/>
</dbReference>
<keyword evidence="2" id="KW-0808">Transferase</keyword>
<reference evidence="2 3" key="1">
    <citation type="submission" date="2015-09" db="EMBL/GenBank/DDBJ databases">
        <title>Draft Genome Sequence of Bradyrhizobium manausense Strain BR 3351T, a Novel Symbiotic Nitrogen-Fixing Alphaproteobacterium Isolated from Brazilian Amazon Rain Forest.</title>
        <authorList>
            <person name="De Araujo J.L."/>
            <person name="Zilli J.E."/>
        </authorList>
    </citation>
    <scope>NUCLEOTIDE SEQUENCE [LARGE SCALE GENOMIC DNA]</scope>
    <source>
        <strain evidence="2 3">BR3351</strain>
    </source>
</reference>
<name>A0A0R3E8Z7_9BRAD</name>
<dbReference type="Pfam" id="PF00583">
    <property type="entry name" value="Acetyltransf_1"/>
    <property type="match status" value="1"/>
</dbReference>